<reference evidence="1 2" key="1">
    <citation type="submission" date="2020-10" db="EMBL/GenBank/DDBJ databases">
        <title>Complete genome sequence of Paludibaculum fermentans P105T, a facultatively anaerobic acidobacterium capable of dissimilatory Fe(III) reduction.</title>
        <authorList>
            <person name="Dedysh S.N."/>
            <person name="Beletsky A.V."/>
            <person name="Kulichevskaya I.S."/>
            <person name="Mardanov A.V."/>
            <person name="Ravin N.V."/>
        </authorList>
    </citation>
    <scope>NUCLEOTIDE SEQUENCE [LARGE SCALE GENOMIC DNA]</scope>
    <source>
        <strain evidence="1 2">P105</strain>
    </source>
</reference>
<dbReference type="EMBL" id="CP063849">
    <property type="protein sequence ID" value="QOY88719.1"/>
    <property type="molecule type" value="Genomic_DNA"/>
</dbReference>
<evidence type="ECO:0000313" key="2">
    <source>
        <dbReference type="Proteomes" id="UP000593892"/>
    </source>
</evidence>
<dbReference type="Proteomes" id="UP000593892">
    <property type="component" value="Chromosome"/>
</dbReference>
<dbReference type="KEGG" id="pfer:IRI77_01790"/>
<proteinExistence type="predicted"/>
<dbReference type="RefSeq" id="WP_194450381.1">
    <property type="nucleotide sequence ID" value="NZ_CP063849.1"/>
</dbReference>
<dbReference type="Pfam" id="PF13618">
    <property type="entry name" value="Gluconate_2-dh3"/>
    <property type="match status" value="1"/>
</dbReference>
<sequence>MESTRRDLLRNVAAAALLGQLSAEAMQHVHEHAAEAKKATAGVYKPKALNAHEYQTVTKLADLILPPEGGEPGGATAGAPEFIDLLCSGSDRMAQIWLGGLAWLDDQSLKRYEATFLDAKPAQQTELLDLIAYRRNDTPETGPGIRFFEWARRMVVDAYFTSPAGVKALGYKGNVGMQVFQVPQEAITYAISRSPFKEG</sequence>
<dbReference type="InterPro" id="IPR006311">
    <property type="entry name" value="TAT_signal"/>
</dbReference>
<keyword evidence="2" id="KW-1185">Reference proteome</keyword>
<accession>A0A7S7SKV1</accession>
<dbReference type="AlphaFoldDB" id="A0A7S7SKV1"/>
<dbReference type="InterPro" id="IPR027056">
    <property type="entry name" value="Gluconate_2DH_su3"/>
</dbReference>
<evidence type="ECO:0000313" key="1">
    <source>
        <dbReference type="EMBL" id="QOY88719.1"/>
    </source>
</evidence>
<organism evidence="1 2">
    <name type="scientific">Paludibaculum fermentans</name>
    <dbReference type="NCBI Taxonomy" id="1473598"/>
    <lineage>
        <taxon>Bacteria</taxon>
        <taxon>Pseudomonadati</taxon>
        <taxon>Acidobacteriota</taxon>
        <taxon>Terriglobia</taxon>
        <taxon>Bryobacterales</taxon>
        <taxon>Bryobacteraceae</taxon>
        <taxon>Paludibaculum</taxon>
    </lineage>
</organism>
<gene>
    <name evidence="1" type="ORF">IRI77_01790</name>
</gene>
<dbReference type="PROSITE" id="PS51318">
    <property type="entry name" value="TAT"/>
    <property type="match status" value="1"/>
</dbReference>
<name>A0A7S7SKV1_PALFE</name>
<protein>
    <submittedName>
        <fullName evidence="1">Gluconate 2-dehydrogenase subunit 3 family protein</fullName>
    </submittedName>
</protein>